<dbReference type="InterPro" id="IPR020011">
    <property type="entry name" value="FimV_C"/>
</dbReference>
<evidence type="ECO:0000313" key="4">
    <source>
        <dbReference type="Proteomes" id="UP001225906"/>
    </source>
</evidence>
<dbReference type="Pfam" id="PF25800">
    <property type="entry name" value="FimV_N"/>
    <property type="match status" value="1"/>
</dbReference>
<dbReference type="Gene3D" id="1.20.58.2200">
    <property type="match status" value="1"/>
</dbReference>
<evidence type="ECO:0000259" key="2">
    <source>
        <dbReference type="PROSITE" id="PS51782"/>
    </source>
</evidence>
<feature type="region of interest" description="Disordered" evidence="1">
    <location>
        <begin position="743"/>
        <end position="768"/>
    </location>
</feature>
<name>A0ABT9JVN7_9PROT</name>
<feature type="domain" description="LysM" evidence="2">
    <location>
        <begin position="172"/>
        <end position="227"/>
    </location>
</feature>
<feature type="compositionally biased region" description="Polar residues" evidence="1">
    <location>
        <begin position="120"/>
        <end position="138"/>
    </location>
</feature>
<keyword evidence="4" id="KW-1185">Reference proteome</keyword>
<dbReference type="InterPro" id="IPR057840">
    <property type="entry name" value="FimV_N"/>
</dbReference>
<gene>
    <name evidence="3" type="ORF">Q9291_12270</name>
</gene>
<proteinExistence type="predicted"/>
<evidence type="ECO:0000313" key="3">
    <source>
        <dbReference type="EMBL" id="MDP8568624.1"/>
    </source>
</evidence>
<dbReference type="PROSITE" id="PS51782">
    <property type="entry name" value="LYSM"/>
    <property type="match status" value="1"/>
</dbReference>
<accession>A0ABT9JVN7</accession>
<comment type="caution">
    <text evidence="3">The sequence shown here is derived from an EMBL/GenBank/DDBJ whole genome shotgun (WGS) entry which is preliminary data.</text>
</comment>
<feature type="compositionally biased region" description="Low complexity" evidence="1">
    <location>
        <begin position="380"/>
        <end position="398"/>
    </location>
</feature>
<feature type="region of interest" description="Disordered" evidence="1">
    <location>
        <begin position="304"/>
        <end position="323"/>
    </location>
</feature>
<evidence type="ECO:0000256" key="1">
    <source>
        <dbReference type="SAM" id="MobiDB-lite"/>
    </source>
</evidence>
<dbReference type="InterPro" id="IPR018392">
    <property type="entry name" value="LysM"/>
</dbReference>
<reference evidence="4" key="1">
    <citation type="journal article" date="2019" name="Int. J. Syst. Evol. Microbiol.">
        <title>The Global Catalogue of Microorganisms (GCM) 10K type strain sequencing project: providing services to taxonomists for standard genome sequencing and annotation.</title>
        <authorList>
            <consortium name="The Broad Institute Genomics Platform"/>
            <consortium name="The Broad Institute Genome Sequencing Center for Infectious Disease"/>
            <person name="Wu L."/>
            <person name="Ma J."/>
        </authorList>
    </citation>
    <scope>NUCLEOTIDE SEQUENCE [LARGE SCALE GENOMIC DNA]</scope>
    <source>
        <strain evidence="4">VKM B-3159</strain>
    </source>
</reference>
<feature type="region of interest" description="Disordered" evidence="1">
    <location>
        <begin position="120"/>
        <end position="147"/>
    </location>
</feature>
<organism evidence="3 4">
    <name type="scientific">Methylophilus aquaticus</name>
    <dbReference type="NCBI Taxonomy" id="1971610"/>
    <lineage>
        <taxon>Bacteria</taxon>
        <taxon>Pseudomonadati</taxon>
        <taxon>Pseudomonadota</taxon>
        <taxon>Betaproteobacteria</taxon>
        <taxon>Nitrosomonadales</taxon>
        <taxon>Methylophilaceae</taxon>
        <taxon>Methylophilus</taxon>
    </lineage>
</organism>
<dbReference type="InterPro" id="IPR020012">
    <property type="entry name" value="LysM_FimV"/>
</dbReference>
<protein>
    <submittedName>
        <fullName evidence="3">FimV/HubP family polar landmark protein</fullName>
    </submittedName>
</protein>
<feature type="compositionally biased region" description="Polar residues" evidence="1">
    <location>
        <begin position="266"/>
        <end position="281"/>
    </location>
</feature>
<dbReference type="Gene3D" id="3.10.350.10">
    <property type="entry name" value="LysM domain"/>
    <property type="match status" value="1"/>
</dbReference>
<feature type="region of interest" description="Disordered" evidence="1">
    <location>
        <begin position="379"/>
        <end position="400"/>
    </location>
</feature>
<dbReference type="RefSeq" id="WP_306390362.1">
    <property type="nucleotide sequence ID" value="NZ_JAVCAP010000031.1"/>
</dbReference>
<dbReference type="CDD" id="cd00118">
    <property type="entry name" value="LysM"/>
    <property type="match status" value="1"/>
</dbReference>
<dbReference type="Proteomes" id="UP001225906">
    <property type="component" value="Unassembled WGS sequence"/>
</dbReference>
<dbReference type="EMBL" id="JAVCAP010000031">
    <property type="protein sequence ID" value="MDP8568624.1"/>
    <property type="molecule type" value="Genomic_DNA"/>
</dbReference>
<dbReference type="Gene3D" id="1.25.40.10">
    <property type="entry name" value="Tetratricopeptide repeat domain"/>
    <property type="match status" value="1"/>
</dbReference>
<feature type="region of interest" description="Disordered" evidence="1">
    <location>
        <begin position="266"/>
        <end position="291"/>
    </location>
</feature>
<dbReference type="NCBIfam" id="TIGR03505">
    <property type="entry name" value="FimV_core"/>
    <property type="match status" value="1"/>
</dbReference>
<feature type="compositionally biased region" description="Low complexity" evidence="1">
    <location>
        <begin position="310"/>
        <end position="323"/>
    </location>
</feature>
<dbReference type="InterPro" id="IPR011990">
    <property type="entry name" value="TPR-like_helical_dom_sf"/>
</dbReference>
<dbReference type="InterPro" id="IPR036779">
    <property type="entry name" value="LysM_dom_sf"/>
</dbReference>
<sequence>MTSSSKLGEPLVAEIELLAVTPNELNSIQAALASEQVYQDQLLEKPASYPYIKIEVANSNKGLPVLKLSSSQPITEAFLDMLIQVDWPTGRLVKEYTLLLDPPGLQSNYVSEPLALPTAPANNTVVPTSNQTESSAKQANDRKASEPVLSQAEKKTAAASAELAKGTESTIADHETEQGDTLYAIARQMRPDNVSVEQMLAGLYQANPQAFAGKNMNRLKVGKILRMPDQATLEHMSQQQAKGLVAAQTADWLSYKNSLAKVVQQSPETNSATNSQQSSGKIGSAQAKPLPPKTAAKDILKLSAGDEKSSAQADKSAQKAMQDKVNAMQEDLTAKDHAIKEEKSRTADLEKQIADMKKLLAMKSDAMAKIQQDAAQVQKSAAPAEAMPQAEAPASAPQKVLPEQPAVIDATKSIPEAAEATPEQPVEQPSFILSLIQRLKQMNPALPFALVALPLLGCAWLIMRVRRKKQMHTFEEAIVTSPATEFQNNTVFGNTQMASGDTSFLTDFSQSAVGGMIDAHDVDPIAEAEVYMAYGRDAQAEEILRDAIQKDPNRQELKLKLLEIYHGAGNMAAFETLASDMYAKAGPNDLAWTKVVAMGQQLDPNNPLYRATAQATSVNGDEILADNADVATKEEGYHLNFEAPSLEFASSANEVVDSITATPFVLAEETTLQGAAEGALKDDDLATVTSEMVDAELPLMGSGSLPQAEKPLETIVTETSVVNTSNTMSDIVSLQEEAIGSIESSLQPDSPNEGAKASTQPEVWGDGLAGGLETLELNTESSSNPENELTPKSLDLPTLDFDVVDGQEKNDALNVVGENNLSPADAVFESLPDLSFELGTAPKSSESPSQDSSASNGMTFEEISLEAAELQLEEASAAGLNEIESFPEISLDVAPVATFAETAVVEAESEEVDTKLDLIKAYIDMEDVIGAKELIEEVLQEGGEKQRKRASELLTQLA</sequence>
<dbReference type="InterPro" id="IPR038440">
    <property type="entry name" value="FimV_C_sf"/>
</dbReference>
<dbReference type="NCBIfam" id="TIGR03504">
    <property type="entry name" value="FimV_Cterm"/>
    <property type="match status" value="1"/>
</dbReference>